<sequence length="99" mass="11443">MMSLLVVGADHLGNITDKLRESGFHEVIHLDGRKVNMVKREIPDDIDMIFVMTDYINHNLAKVVKQRAREQAKPIYFVKRSWSSIHKVIEENKLSALIT</sequence>
<comment type="caution">
    <text evidence="2">The sequence shown here is derived from an EMBL/GenBank/DDBJ whole genome shotgun (WGS) entry which is preliminary data.</text>
</comment>
<dbReference type="PIRSF" id="PIRSF020408">
    <property type="entry name" value="UCP020408"/>
    <property type="match status" value="1"/>
</dbReference>
<protein>
    <submittedName>
        <fullName evidence="2">DUF2325 domain-containing protein</fullName>
    </submittedName>
</protein>
<evidence type="ECO:0000313" key="3">
    <source>
        <dbReference type="Proteomes" id="UP001516662"/>
    </source>
</evidence>
<accession>A0ABR9QJ08</accession>
<organism evidence="2 3">
    <name type="scientific">Litchfieldia luteola</name>
    <dbReference type="NCBI Taxonomy" id="682179"/>
    <lineage>
        <taxon>Bacteria</taxon>
        <taxon>Bacillati</taxon>
        <taxon>Bacillota</taxon>
        <taxon>Bacilli</taxon>
        <taxon>Bacillales</taxon>
        <taxon>Bacillaceae</taxon>
        <taxon>Litchfieldia</taxon>
    </lineage>
</organism>
<keyword evidence="3" id="KW-1185">Reference proteome</keyword>
<gene>
    <name evidence="2" type="ORF">IMZ08_10060</name>
</gene>
<evidence type="ECO:0000313" key="2">
    <source>
        <dbReference type="EMBL" id="MBE4908401.1"/>
    </source>
</evidence>
<dbReference type="Proteomes" id="UP001516662">
    <property type="component" value="Unassembled WGS sequence"/>
</dbReference>
<proteinExistence type="inferred from homology"/>
<dbReference type="EMBL" id="JADCLJ010000019">
    <property type="protein sequence ID" value="MBE4908401.1"/>
    <property type="molecule type" value="Genomic_DNA"/>
</dbReference>
<evidence type="ECO:0000256" key="1">
    <source>
        <dbReference type="ARBA" id="ARBA00007189"/>
    </source>
</evidence>
<dbReference type="RefSeq" id="WP_193536033.1">
    <property type="nucleotide sequence ID" value="NZ_JADCLJ010000019.1"/>
</dbReference>
<dbReference type="InterPro" id="IPR016772">
    <property type="entry name" value="UCP020408"/>
</dbReference>
<dbReference type="Pfam" id="PF10087">
    <property type="entry name" value="DUF2325"/>
    <property type="match status" value="1"/>
</dbReference>
<name>A0ABR9QJ08_9BACI</name>
<reference evidence="2 3" key="1">
    <citation type="submission" date="2020-10" db="EMBL/GenBank/DDBJ databases">
        <title>Bacillus sp. HD4P25, an endophyte from a halophyte.</title>
        <authorList>
            <person name="Sun J.-Q."/>
        </authorList>
    </citation>
    <scope>NUCLEOTIDE SEQUENCE [LARGE SCALE GENOMIC DNA]</scope>
    <source>
        <strain evidence="2 3">YIM 93174</strain>
    </source>
</reference>
<comment type="similarity">
    <text evidence="1">Belongs to the UPF0751 family.</text>
</comment>